<dbReference type="InterPro" id="IPR036291">
    <property type="entry name" value="NAD(P)-bd_dom_sf"/>
</dbReference>
<dbReference type="PRINTS" id="PR00080">
    <property type="entry name" value="SDRFAMILY"/>
</dbReference>
<gene>
    <name evidence="4" type="ORF">ACFSE6_05095</name>
</gene>
<sequence length="271" mass="28428">MSVRGARVLITGATRGMGRLFAHRAADEGATTIVLWGRDADALDEVTAEVAGPGREVRSAVVDLTDPGRIDDAAAALLEEGTAPDVLVNNAGTVASNAYAWEQDPDAADRTVAVNTLAPIRLTTRLLPAMIDDVPRPKRILTLASASALLPIPRMAAYAGSKAGIAHWSESVRLELAAAGHDHVRLTTYNPSFVDTGMFAGARAPLFTPMLTPERAADIGWRAMLDGRPVAVAPASVHLARMARAVLPTAASDALARSMGVHDSLEAFTGR</sequence>
<reference evidence="5" key="1">
    <citation type="journal article" date="2019" name="Int. J. Syst. Evol. Microbiol.">
        <title>The Global Catalogue of Microorganisms (GCM) 10K type strain sequencing project: providing services to taxonomists for standard genome sequencing and annotation.</title>
        <authorList>
            <consortium name="The Broad Institute Genomics Platform"/>
            <consortium name="The Broad Institute Genome Sequencing Center for Infectious Disease"/>
            <person name="Wu L."/>
            <person name="Ma J."/>
        </authorList>
    </citation>
    <scope>NUCLEOTIDE SEQUENCE [LARGE SCALE GENOMIC DNA]</scope>
    <source>
        <strain evidence="5">JCM 17130</strain>
    </source>
</reference>
<dbReference type="Gene3D" id="3.40.50.720">
    <property type="entry name" value="NAD(P)-binding Rossmann-like Domain"/>
    <property type="match status" value="1"/>
</dbReference>
<evidence type="ECO:0000256" key="2">
    <source>
        <dbReference type="ARBA" id="ARBA00023002"/>
    </source>
</evidence>
<dbReference type="SUPFAM" id="SSF51735">
    <property type="entry name" value="NAD(P)-binding Rossmann-fold domains"/>
    <property type="match status" value="1"/>
</dbReference>
<dbReference type="GO" id="GO:0016491">
    <property type="term" value="F:oxidoreductase activity"/>
    <property type="evidence" value="ECO:0007669"/>
    <property type="project" value="UniProtKB-KW"/>
</dbReference>
<evidence type="ECO:0000313" key="4">
    <source>
        <dbReference type="EMBL" id="MFD1717199.1"/>
    </source>
</evidence>
<dbReference type="PRINTS" id="PR00081">
    <property type="entry name" value="GDHRDH"/>
</dbReference>
<dbReference type="InterPro" id="IPR020904">
    <property type="entry name" value="Sc_DH/Rdtase_CS"/>
</dbReference>
<evidence type="ECO:0000256" key="1">
    <source>
        <dbReference type="ARBA" id="ARBA00006484"/>
    </source>
</evidence>
<comment type="similarity">
    <text evidence="1 3">Belongs to the short-chain dehydrogenases/reductases (SDR) family.</text>
</comment>
<evidence type="ECO:0000256" key="3">
    <source>
        <dbReference type="RuleBase" id="RU000363"/>
    </source>
</evidence>
<name>A0ABW4L216_9MICO</name>
<dbReference type="PANTHER" id="PTHR24322">
    <property type="entry name" value="PKSB"/>
    <property type="match status" value="1"/>
</dbReference>
<keyword evidence="2 4" id="KW-0560">Oxidoreductase</keyword>
<dbReference type="PANTHER" id="PTHR24322:SF736">
    <property type="entry name" value="RETINOL DEHYDROGENASE 10"/>
    <property type="match status" value="1"/>
</dbReference>
<proteinExistence type="inferred from homology"/>
<keyword evidence="5" id="KW-1185">Reference proteome</keyword>
<evidence type="ECO:0000313" key="5">
    <source>
        <dbReference type="Proteomes" id="UP001597277"/>
    </source>
</evidence>
<comment type="caution">
    <text evidence="4">The sequence shown here is derived from an EMBL/GenBank/DDBJ whole genome shotgun (WGS) entry which is preliminary data.</text>
</comment>
<dbReference type="Proteomes" id="UP001597277">
    <property type="component" value="Unassembled WGS sequence"/>
</dbReference>
<dbReference type="InterPro" id="IPR002347">
    <property type="entry name" value="SDR_fam"/>
</dbReference>
<protein>
    <submittedName>
        <fullName evidence="4">SDR family NAD(P)-dependent oxidoreductase</fullName>
        <ecNumber evidence="4">1.-.-.-</ecNumber>
    </submittedName>
</protein>
<dbReference type="RefSeq" id="WP_388002963.1">
    <property type="nucleotide sequence ID" value="NZ_JBHUEE010000002.1"/>
</dbReference>
<dbReference type="Pfam" id="PF00106">
    <property type="entry name" value="adh_short"/>
    <property type="match status" value="1"/>
</dbReference>
<accession>A0ABW4L216</accession>
<organism evidence="4 5">
    <name type="scientific">Georgenia deserti</name>
    <dbReference type="NCBI Taxonomy" id="2093781"/>
    <lineage>
        <taxon>Bacteria</taxon>
        <taxon>Bacillati</taxon>
        <taxon>Actinomycetota</taxon>
        <taxon>Actinomycetes</taxon>
        <taxon>Micrococcales</taxon>
        <taxon>Bogoriellaceae</taxon>
        <taxon>Georgenia</taxon>
    </lineage>
</organism>
<dbReference type="PROSITE" id="PS00061">
    <property type="entry name" value="ADH_SHORT"/>
    <property type="match status" value="1"/>
</dbReference>
<dbReference type="EMBL" id="JBHUEE010000002">
    <property type="protein sequence ID" value="MFD1717199.1"/>
    <property type="molecule type" value="Genomic_DNA"/>
</dbReference>
<dbReference type="EC" id="1.-.-.-" evidence="4"/>